<dbReference type="Proteomes" id="UP000005237">
    <property type="component" value="Unassembled WGS sequence"/>
</dbReference>
<dbReference type="Gene3D" id="2.110.10.10">
    <property type="entry name" value="Hemopexin-like domain"/>
    <property type="match status" value="1"/>
</dbReference>
<sequence length="235" mass="26847">MHPIFKPVLLPFGTLDSVPNVDRLAIRKLYGLSTVDNSNMSGDVSQSKCPKHIDSVVAINDHEWLLFRENKVYKLNNRKFVDSGRPIQEVFPRGPQFVNATVSSGQLILLFVERTIYGYEYDGVQFTEAPNYPKELHERVLFYPQGAFPLNNGSVILLSGNVFATYNVYQNAPSFLNDKNRYFPHLPEDVRSGIEKTQGFTDAYYMFDEATVSDYDMNSKQVLQLQNIPDFLKCV</sequence>
<dbReference type="SMART" id="SM00120">
    <property type="entry name" value="HX"/>
    <property type="match status" value="2"/>
</dbReference>
<dbReference type="FunFam" id="2.110.10.10:FF:000028">
    <property type="entry name" value="Serpentine receptor class gamma"/>
    <property type="match status" value="1"/>
</dbReference>
<evidence type="ECO:0000313" key="2">
    <source>
        <dbReference type="Proteomes" id="UP000005237"/>
    </source>
</evidence>
<evidence type="ECO:0000313" key="1">
    <source>
        <dbReference type="EnsemblMetazoa" id="CJA13595.1"/>
    </source>
</evidence>
<name>A0A8R1HW51_CAEJA</name>
<keyword evidence="2" id="KW-1185">Reference proteome</keyword>
<dbReference type="InterPro" id="IPR018487">
    <property type="entry name" value="Hemopexin-like_repeat"/>
</dbReference>
<reference evidence="2" key="1">
    <citation type="submission" date="2010-08" db="EMBL/GenBank/DDBJ databases">
        <authorList>
            <consortium name="Caenorhabditis japonica Sequencing Consortium"/>
            <person name="Wilson R.K."/>
        </authorList>
    </citation>
    <scope>NUCLEOTIDE SEQUENCE [LARGE SCALE GENOMIC DNA]</scope>
    <source>
        <strain evidence="2">DF5081</strain>
    </source>
</reference>
<accession>A0A8R1HW51</accession>
<proteinExistence type="predicted"/>
<dbReference type="InterPro" id="IPR036375">
    <property type="entry name" value="Hemopexin-like_dom_sf"/>
</dbReference>
<protein>
    <submittedName>
        <fullName evidence="1">Uncharacterized protein</fullName>
    </submittedName>
</protein>
<dbReference type="EnsemblMetazoa" id="CJA13595.1">
    <property type="protein sequence ID" value="CJA13595.1"/>
    <property type="gene ID" value="WBGene00132799"/>
</dbReference>
<organism evidence="1 2">
    <name type="scientific">Caenorhabditis japonica</name>
    <dbReference type="NCBI Taxonomy" id="281687"/>
    <lineage>
        <taxon>Eukaryota</taxon>
        <taxon>Metazoa</taxon>
        <taxon>Ecdysozoa</taxon>
        <taxon>Nematoda</taxon>
        <taxon>Chromadorea</taxon>
        <taxon>Rhabditida</taxon>
        <taxon>Rhabditina</taxon>
        <taxon>Rhabditomorpha</taxon>
        <taxon>Rhabditoidea</taxon>
        <taxon>Rhabditidae</taxon>
        <taxon>Peloderinae</taxon>
        <taxon>Caenorhabditis</taxon>
    </lineage>
</organism>
<dbReference type="SUPFAM" id="SSF50923">
    <property type="entry name" value="Hemopexin-like domain"/>
    <property type="match status" value="1"/>
</dbReference>
<reference evidence="1" key="2">
    <citation type="submission" date="2022-06" db="UniProtKB">
        <authorList>
            <consortium name="EnsemblMetazoa"/>
        </authorList>
    </citation>
    <scope>IDENTIFICATION</scope>
    <source>
        <strain evidence="1">DF5081</strain>
    </source>
</reference>
<dbReference type="AlphaFoldDB" id="A0A8R1HW51"/>